<protein>
    <submittedName>
        <fullName evidence="1">Uncharacterized protein</fullName>
    </submittedName>
</protein>
<evidence type="ECO:0000313" key="1">
    <source>
        <dbReference type="EMBL" id="KAK2094794.1"/>
    </source>
</evidence>
<feature type="non-terminal residue" evidence="1">
    <location>
        <position position="72"/>
    </location>
</feature>
<reference evidence="1 2" key="1">
    <citation type="submission" date="2023-05" db="EMBL/GenBank/DDBJ databases">
        <title>B98-5 Cell Line De Novo Hybrid Assembly: An Optical Mapping Approach.</title>
        <authorList>
            <person name="Kananen K."/>
            <person name="Auerbach J.A."/>
            <person name="Kautto E."/>
            <person name="Blachly J.S."/>
        </authorList>
    </citation>
    <scope>NUCLEOTIDE SEQUENCE [LARGE SCALE GENOMIC DNA]</scope>
    <source>
        <strain evidence="1">B95-8</strain>
        <tissue evidence="1">Cell line</tissue>
    </source>
</reference>
<name>A0ABQ9UDA5_SAGOE</name>
<gene>
    <name evidence="1" type="ORF">P7K49_026210</name>
</gene>
<dbReference type="EMBL" id="JASSZA010000013">
    <property type="protein sequence ID" value="KAK2094794.1"/>
    <property type="molecule type" value="Genomic_DNA"/>
</dbReference>
<proteinExistence type="predicted"/>
<comment type="caution">
    <text evidence="1">The sequence shown here is derived from an EMBL/GenBank/DDBJ whole genome shotgun (WGS) entry which is preliminary data.</text>
</comment>
<feature type="non-terminal residue" evidence="1">
    <location>
        <position position="1"/>
    </location>
</feature>
<accession>A0ABQ9UDA5</accession>
<sequence length="72" mass="7644">SEKAQKAEYTTYSQLCQTGRHDLSGVVEEGLAEEGAGLLSALSRTLQHTSDNLRGIAALTSPLAQMNQLVAL</sequence>
<keyword evidence="2" id="KW-1185">Reference proteome</keyword>
<dbReference type="Proteomes" id="UP001266305">
    <property type="component" value="Unassembled WGS sequence"/>
</dbReference>
<organism evidence="1 2">
    <name type="scientific">Saguinus oedipus</name>
    <name type="common">Cotton-top tamarin</name>
    <name type="synonym">Oedipomidas oedipus</name>
    <dbReference type="NCBI Taxonomy" id="9490"/>
    <lineage>
        <taxon>Eukaryota</taxon>
        <taxon>Metazoa</taxon>
        <taxon>Chordata</taxon>
        <taxon>Craniata</taxon>
        <taxon>Vertebrata</taxon>
        <taxon>Euteleostomi</taxon>
        <taxon>Mammalia</taxon>
        <taxon>Eutheria</taxon>
        <taxon>Euarchontoglires</taxon>
        <taxon>Primates</taxon>
        <taxon>Haplorrhini</taxon>
        <taxon>Platyrrhini</taxon>
        <taxon>Cebidae</taxon>
        <taxon>Callitrichinae</taxon>
        <taxon>Saguinus</taxon>
    </lineage>
</organism>
<evidence type="ECO:0000313" key="2">
    <source>
        <dbReference type="Proteomes" id="UP001266305"/>
    </source>
</evidence>